<keyword evidence="10 18" id="KW-1133">Transmembrane helix</keyword>
<evidence type="ECO:0000256" key="4">
    <source>
        <dbReference type="ARBA" id="ARBA00022475"/>
    </source>
</evidence>
<comment type="similarity">
    <text evidence="2 18">Belongs to the thioredoxin family. DsbD subfamily.</text>
</comment>
<evidence type="ECO:0000256" key="16">
    <source>
        <dbReference type="ARBA" id="ARBA00047388"/>
    </source>
</evidence>
<dbReference type="Gene3D" id="2.60.40.1250">
    <property type="entry name" value="Thiol:disulfide interchange protein DsbD, N-terminal domain"/>
    <property type="match status" value="1"/>
</dbReference>
<keyword evidence="8 18" id="KW-0201">Cytochrome c-type biogenesis</keyword>
<dbReference type="InterPro" id="IPR028250">
    <property type="entry name" value="DsbDN"/>
</dbReference>
<dbReference type="Pfam" id="PF02683">
    <property type="entry name" value="DsbD_TM"/>
    <property type="match status" value="1"/>
</dbReference>
<dbReference type="InterPro" id="IPR036929">
    <property type="entry name" value="DsbDN_sf"/>
</dbReference>
<feature type="transmembrane region" description="Helical" evidence="18">
    <location>
        <begin position="322"/>
        <end position="352"/>
    </location>
</feature>
<dbReference type="CDD" id="cd02953">
    <property type="entry name" value="DsbDgamma"/>
    <property type="match status" value="1"/>
</dbReference>
<evidence type="ECO:0000256" key="9">
    <source>
        <dbReference type="ARBA" id="ARBA00022982"/>
    </source>
</evidence>
<dbReference type="PANTHER" id="PTHR32234">
    <property type="entry name" value="THIOL:DISULFIDE INTERCHANGE PROTEIN DSBD"/>
    <property type="match status" value="1"/>
</dbReference>
<comment type="catalytic activity">
    <reaction evidence="16 18">
        <text>[protein]-dithiol + NAD(+) = [protein]-disulfide + NADH + H(+)</text>
        <dbReference type="Rhea" id="RHEA:18749"/>
        <dbReference type="Rhea" id="RHEA-COMP:10593"/>
        <dbReference type="Rhea" id="RHEA-COMP:10594"/>
        <dbReference type="ChEBI" id="CHEBI:15378"/>
        <dbReference type="ChEBI" id="CHEBI:29950"/>
        <dbReference type="ChEBI" id="CHEBI:50058"/>
        <dbReference type="ChEBI" id="CHEBI:57540"/>
        <dbReference type="ChEBI" id="CHEBI:57945"/>
        <dbReference type="EC" id="1.8.1.8"/>
    </reaction>
</comment>
<feature type="transmembrane region" description="Helical" evidence="18">
    <location>
        <begin position="358"/>
        <end position="387"/>
    </location>
</feature>
<dbReference type="NCBIfam" id="NF001419">
    <property type="entry name" value="PRK00293.1"/>
    <property type="match status" value="1"/>
</dbReference>
<evidence type="ECO:0000256" key="11">
    <source>
        <dbReference type="ARBA" id="ARBA00023002"/>
    </source>
</evidence>
<evidence type="ECO:0000256" key="14">
    <source>
        <dbReference type="ARBA" id="ARBA00023157"/>
    </source>
</evidence>
<dbReference type="InterPro" id="IPR036249">
    <property type="entry name" value="Thioredoxin-like_sf"/>
</dbReference>
<comment type="caution">
    <text evidence="20">The sequence shown here is derived from an EMBL/GenBank/DDBJ whole genome shotgun (WGS) entry which is preliminary data.</text>
</comment>
<dbReference type="InterPro" id="IPR022910">
    <property type="entry name" value="Thiol_diS_interchange_DbsD"/>
</dbReference>
<comment type="subcellular location">
    <subcellularLocation>
        <location evidence="1 18">Cell inner membrane</location>
        <topology evidence="1 18">Multi-pass membrane protein</topology>
    </subcellularLocation>
</comment>
<keyword evidence="5 18" id="KW-0997">Cell inner membrane</keyword>
<keyword evidence="13 18" id="KW-0472">Membrane</keyword>
<evidence type="ECO:0000313" key="20">
    <source>
        <dbReference type="EMBL" id="CAE6725767.1"/>
    </source>
</evidence>
<dbReference type="InterPro" id="IPR003834">
    <property type="entry name" value="Cyt_c_assmbl_TM_dom"/>
</dbReference>
<dbReference type="PANTHER" id="PTHR32234:SF0">
    <property type="entry name" value="THIOL:DISULFIDE INTERCHANGE PROTEIN DSBD"/>
    <property type="match status" value="1"/>
</dbReference>
<proteinExistence type="inferred from homology"/>
<reference evidence="20" key="1">
    <citation type="submission" date="2021-02" db="EMBL/GenBank/DDBJ databases">
        <authorList>
            <person name="Han P."/>
        </authorList>
    </citation>
    <scope>NUCLEOTIDE SEQUENCE</scope>
    <source>
        <strain evidence="20">Candidatus Nitrotoga sp. ZN8</strain>
    </source>
</reference>
<feature type="transmembrane region" description="Helical" evidence="18">
    <location>
        <begin position="279"/>
        <end position="301"/>
    </location>
</feature>
<evidence type="ECO:0000256" key="12">
    <source>
        <dbReference type="ARBA" id="ARBA00023027"/>
    </source>
</evidence>
<feature type="disulfide bond" description="Redox-active" evidence="18">
    <location>
        <begin position="138"/>
        <end position="144"/>
    </location>
</feature>
<evidence type="ECO:0000256" key="2">
    <source>
        <dbReference type="ARBA" id="ARBA00007241"/>
    </source>
</evidence>
<feature type="chain" id="PRO_5038179902" description="Thiol:disulfide interchange protein DsbD" evidence="18">
    <location>
        <begin position="18"/>
        <end position="614"/>
    </location>
</feature>
<evidence type="ECO:0000256" key="17">
    <source>
        <dbReference type="ARBA" id="ARBA00047804"/>
    </source>
</evidence>
<dbReference type="HAMAP" id="MF_00399">
    <property type="entry name" value="DbsD"/>
    <property type="match status" value="1"/>
</dbReference>
<evidence type="ECO:0000256" key="1">
    <source>
        <dbReference type="ARBA" id="ARBA00004429"/>
    </source>
</evidence>
<evidence type="ECO:0000256" key="3">
    <source>
        <dbReference type="ARBA" id="ARBA00022448"/>
    </source>
</evidence>
<comment type="catalytic activity">
    <reaction evidence="17 18">
        <text>[protein]-dithiol + NADP(+) = [protein]-disulfide + NADPH + H(+)</text>
        <dbReference type="Rhea" id="RHEA:18753"/>
        <dbReference type="Rhea" id="RHEA-COMP:10593"/>
        <dbReference type="Rhea" id="RHEA-COMP:10594"/>
        <dbReference type="ChEBI" id="CHEBI:15378"/>
        <dbReference type="ChEBI" id="CHEBI:29950"/>
        <dbReference type="ChEBI" id="CHEBI:50058"/>
        <dbReference type="ChEBI" id="CHEBI:57783"/>
        <dbReference type="ChEBI" id="CHEBI:58349"/>
        <dbReference type="EC" id="1.8.1.8"/>
    </reaction>
</comment>
<feature type="domain" description="Thioredoxin" evidence="19">
    <location>
        <begin position="483"/>
        <end position="614"/>
    </location>
</feature>
<feature type="disulfide bond" description="Redox-active" evidence="18">
    <location>
        <begin position="218"/>
        <end position="340"/>
    </location>
</feature>
<dbReference type="SUPFAM" id="SSF52833">
    <property type="entry name" value="Thioredoxin-like"/>
    <property type="match status" value="1"/>
</dbReference>
<keyword evidence="7 18" id="KW-0732">Signal</keyword>
<protein>
    <recommendedName>
        <fullName evidence="18">Thiol:disulfide interchange protein DsbD</fullName>
        <ecNumber evidence="18">1.8.1.8</ecNumber>
    </recommendedName>
    <alternativeName>
        <fullName evidence="18">Protein-disulfide reductase</fullName>
        <shortName evidence="18">Disulfide reductase</shortName>
    </alternativeName>
</protein>
<dbReference type="InterPro" id="IPR013766">
    <property type="entry name" value="Thioredoxin_domain"/>
</dbReference>
<comment type="function">
    <text evidence="18">Required to facilitate the formation of correct disulfide bonds in some periplasmic proteins and for the assembly of the periplasmic c-type cytochromes. Acts by transferring electrons from cytoplasmic thioredoxin to the periplasm. This transfer involves a cascade of disulfide bond formation and reduction steps.</text>
</comment>
<evidence type="ECO:0000256" key="7">
    <source>
        <dbReference type="ARBA" id="ARBA00022729"/>
    </source>
</evidence>
<feature type="transmembrane region" description="Helical" evidence="18">
    <location>
        <begin position="453"/>
        <end position="473"/>
    </location>
</feature>
<dbReference type="Pfam" id="PF11412">
    <property type="entry name" value="DsbD_N"/>
    <property type="match status" value="1"/>
</dbReference>
<evidence type="ECO:0000256" key="10">
    <source>
        <dbReference type="ARBA" id="ARBA00022989"/>
    </source>
</evidence>
<keyword evidence="6 18" id="KW-0812">Transmembrane</keyword>
<accession>A0A916BEH2</accession>
<evidence type="ECO:0000313" key="21">
    <source>
        <dbReference type="Proteomes" id="UP000675882"/>
    </source>
</evidence>
<keyword evidence="15 18" id="KW-0676">Redox-active center</keyword>
<gene>
    <name evidence="18 20" type="primary">dsbD</name>
    <name evidence="20" type="ORF">NTGZN8_340071</name>
</gene>
<dbReference type="GO" id="GO:0017004">
    <property type="term" value="P:cytochrome complex assembly"/>
    <property type="evidence" value="ECO:0007669"/>
    <property type="project" value="UniProtKB-UniRule"/>
</dbReference>
<dbReference type="AlphaFoldDB" id="A0A916BEH2"/>
<feature type="disulfide bond" description="Redox-active" evidence="18">
    <location>
        <begin position="529"/>
        <end position="532"/>
    </location>
</feature>
<keyword evidence="21" id="KW-1185">Reference proteome</keyword>
<feature type="transmembrane region" description="Helical" evidence="18">
    <location>
        <begin position="243"/>
        <end position="267"/>
    </location>
</feature>
<feature type="transmembrane region" description="Helical" evidence="18">
    <location>
        <begin position="399"/>
        <end position="417"/>
    </location>
</feature>
<dbReference type="RefSeq" id="WP_213036322.1">
    <property type="nucleotide sequence ID" value="NZ_CAJNBL010000028.1"/>
</dbReference>
<feature type="transmembrane region" description="Helical" evidence="18">
    <location>
        <begin position="199"/>
        <end position="231"/>
    </location>
</feature>
<keyword evidence="3 18" id="KW-0813">Transport</keyword>
<keyword evidence="9 18" id="KW-0249">Electron transport</keyword>
<evidence type="ECO:0000256" key="5">
    <source>
        <dbReference type="ARBA" id="ARBA00022519"/>
    </source>
</evidence>
<keyword evidence="4 18" id="KW-1003">Cell membrane</keyword>
<dbReference type="InterPro" id="IPR035671">
    <property type="entry name" value="DsbD_gamma"/>
</dbReference>
<keyword evidence="11 18" id="KW-0560">Oxidoreductase</keyword>
<evidence type="ECO:0000256" key="13">
    <source>
        <dbReference type="ARBA" id="ARBA00023136"/>
    </source>
</evidence>
<dbReference type="Proteomes" id="UP000675882">
    <property type="component" value="Unassembled WGS sequence"/>
</dbReference>
<dbReference type="EC" id="1.8.1.8" evidence="18"/>
<keyword evidence="12 18" id="KW-0520">NAD</keyword>
<dbReference type="SUPFAM" id="SSF74863">
    <property type="entry name" value="Thiol:disulfide interchange protein DsbD, N-terminal domain (DsbD-alpha)"/>
    <property type="match status" value="1"/>
</dbReference>
<keyword evidence="14 18" id="KW-1015">Disulfide bond</keyword>
<sequence precursor="true">MRFVLLILLLLTQVSHADSFLDRLPLLGGGGNNVILPPDKAFGLEVRVIDGFTLQASFNITPGYYLYRDKVSFSITDDPVQAADVKILNVSMPEGEMKSDPNFGDLRVFHQPFQAMITLERGNNSSRKIILAARYQGCKENDLCYAPIDKQFSIMLPEAGSVTLGERSFQSMTQASQAGGAPAQSESALLSSLLQQGNFWLIILFFFGAGLLLAFTPCVLPMIPILSGIIVGRGLHPTKMHGFILSFAYVLGMALTYAAAGVAAGLSGTLLSSALQTPWALGGFAVIFVLLALSMFGFYEVQLPSVLQSKLTNTSNRLHGGHLSGVFVMGALSALMVSPCVAAPMAAALLYIGQTHDAVMGGIALFALAIGMGIPLLVIGASAGVLLPKAGAWMETVKNFFGVVMLAMAIWMISTLIPLSLQMLLWGALLVLSAIHMRALESLSNKASGWEKLWKGVGILALLLGSAYLIGALSGARDILRPLAGLGNGPAIAVPVMQFDRVRNVTELENRISQEKGRTIMLDFYADWCISCKEMERFTFADERVQAKLKHAVLLQIDVTANNHDDQSLLKRFGLFGPPAILFFDRQGNEQKMQRITGYQNADRFLQSLNQVGL</sequence>
<evidence type="ECO:0000256" key="15">
    <source>
        <dbReference type="ARBA" id="ARBA00023284"/>
    </source>
</evidence>
<dbReference type="Pfam" id="PF13098">
    <property type="entry name" value="Thioredoxin_2"/>
    <property type="match status" value="1"/>
</dbReference>
<dbReference type="Gene3D" id="3.40.30.10">
    <property type="entry name" value="Glutaredoxin"/>
    <property type="match status" value="1"/>
</dbReference>
<dbReference type="GO" id="GO:0047134">
    <property type="term" value="F:protein-disulfide reductase [NAD(P)H] activity"/>
    <property type="evidence" value="ECO:0007669"/>
    <property type="project" value="UniProtKB-UniRule"/>
</dbReference>
<dbReference type="GO" id="GO:0045454">
    <property type="term" value="P:cell redox homeostasis"/>
    <property type="evidence" value="ECO:0007669"/>
    <property type="project" value="TreeGrafter"/>
</dbReference>
<organism evidence="20 21">
    <name type="scientific">Candidatus Nitrotoga fabula</name>
    <dbReference type="NCBI Taxonomy" id="2182327"/>
    <lineage>
        <taxon>Bacteria</taxon>
        <taxon>Pseudomonadati</taxon>
        <taxon>Pseudomonadota</taxon>
        <taxon>Betaproteobacteria</taxon>
        <taxon>Nitrosomonadales</taxon>
        <taxon>Gallionellaceae</taxon>
        <taxon>Candidatus Nitrotoga</taxon>
    </lineage>
</organism>
<dbReference type="GO" id="GO:0005886">
    <property type="term" value="C:plasma membrane"/>
    <property type="evidence" value="ECO:0007669"/>
    <property type="project" value="UniProtKB-SubCell"/>
</dbReference>
<dbReference type="InterPro" id="IPR012336">
    <property type="entry name" value="Thioredoxin-like_fold"/>
</dbReference>
<evidence type="ECO:0000259" key="19">
    <source>
        <dbReference type="PROSITE" id="PS51352"/>
    </source>
</evidence>
<evidence type="ECO:0000256" key="8">
    <source>
        <dbReference type="ARBA" id="ARBA00022748"/>
    </source>
</evidence>
<dbReference type="GO" id="GO:0009055">
    <property type="term" value="F:electron transfer activity"/>
    <property type="evidence" value="ECO:0007669"/>
    <property type="project" value="UniProtKB-UniRule"/>
</dbReference>
<evidence type="ECO:0000256" key="6">
    <source>
        <dbReference type="ARBA" id="ARBA00022692"/>
    </source>
</evidence>
<feature type="transmembrane region" description="Helical" evidence="18">
    <location>
        <begin position="423"/>
        <end position="441"/>
    </location>
</feature>
<evidence type="ECO:0000256" key="18">
    <source>
        <dbReference type="HAMAP-Rule" id="MF_00399"/>
    </source>
</evidence>
<name>A0A916BEH2_9PROT</name>
<feature type="signal peptide" evidence="18">
    <location>
        <begin position="1"/>
        <end position="17"/>
    </location>
</feature>
<dbReference type="EMBL" id="CAJNBL010000028">
    <property type="protein sequence ID" value="CAE6725767.1"/>
    <property type="molecule type" value="Genomic_DNA"/>
</dbReference>
<dbReference type="PROSITE" id="PS51352">
    <property type="entry name" value="THIOREDOXIN_2"/>
    <property type="match status" value="1"/>
</dbReference>